<comment type="similarity">
    <text evidence="2">Belongs to the SKP1 family.</text>
</comment>
<dbReference type="AlphaFoldDB" id="A0A9Q1KRV0"/>
<keyword evidence="3" id="KW-0833">Ubl conjugation pathway</keyword>
<keyword evidence="7" id="KW-1185">Reference proteome</keyword>
<evidence type="ECO:0000313" key="7">
    <source>
        <dbReference type="Proteomes" id="UP001153076"/>
    </source>
</evidence>
<dbReference type="InterPro" id="IPR011333">
    <property type="entry name" value="SKP1/BTB/POZ_sf"/>
</dbReference>
<dbReference type="PANTHER" id="PTHR11165">
    <property type="entry name" value="SKP1"/>
    <property type="match status" value="1"/>
</dbReference>
<feature type="compositionally biased region" description="Basic and acidic residues" evidence="4">
    <location>
        <begin position="165"/>
        <end position="176"/>
    </location>
</feature>
<organism evidence="6 7">
    <name type="scientific">Carnegiea gigantea</name>
    <dbReference type="NCBI Taxonomy" id="171969"/>
    <lineage>
        <taxon>Eukaryota</taxon>
        <taxon>Viridiplantae</taxon>
        <taxon>Streptophyta</taxon>
        <taxon>Embryophyta</taxon>
        <taxon>Tracheophyta</taxon>
        <taxon>Spermatophyta</taxon>
        <taxon>Magnoliopsida</taxon>
        <taxon>eudicotyledons</taxon>
        <taxon>Gunneridae</taxon>
        <taxon>Pentapetalae</taxon>
        <taxon>Caryophyllales</taxon>
        <taxon>Cactineae</taxon>
        <taxon>Cactaceae</taxon>
        <taxon>Cactoideae</taxon>
        <taxon>Echinocereeae</taxon>
        <taxon>Carnegiea</taxon>
    </lineage>
</organism>
<dbReference type="InterPro" id="IPR016073">
    <property type="entry name" value="Skp1_comp_POZ"/>
</dbReference>
<dbReference type="EMBL" id="JAKOGI010000028">
    <property type="protein sequence ID" value="KAJ8448685.1"/>
    <property type="molecule type" value="Genomic_DNA"/>
</dbReference>
<dbReference type="Gene3D" id="3.30.710.10">
    <property type="entry name" value="Potassium Channel Kv1.1, Chain A"/>
    <property type="match status" value="1"/>
</dbReference>
<dbReference type="Pfam" id="PF03931">
    <property type="entry name" value="Skp1_POZ"/>
    <property type="match status" value="1"/>
</dbReference>
<evidence type="ECO:0000256" key="2">
    <source>
        <dbReference type="ARBA" id="ARBA00009993"/>
    </source>
</evidence>
<dbReference type="GO" id="GO:0006511">
    <property type="term" value="P:ubiquitin-dependent protein catabolic process"/>
    <property type="evidence" value="ECO:0007669"/>
    <property type="project" value="InterPro"/>
</dbReference>
<sequence length="176" mass="20243">MSFNEQNSDLTSSSRSRTKKIKLKSSDGEVFEVEEAVATQSETIKSMMEVIPVSEVSGKTLALVIDFCKMHLDLHRHHHHVPDEEADHLKDWAFRLFQVDQSAFFELVLVRHRSFLILPSEIPLCCTPSEDQKLGGSDMPDHGRRYKRKDPGRDQTDAQNNPAFHPRETIISWEEK</sequence>
<comment type="pathway">
    <text evidence="1">Protein modification; protein ubiquitination.</text>
</comment>
<dbReference type="InterPro" id="IPR016897">
    <property type="entry name" value="SKP1"/>
</dbReference>
<name>A0A9Q1KRV0_9CARY</name>
<evidence type="ECO:0000259" key="5">
    <source>
        <dbReference type="Pfam" id="PF03931"/>
    </source>
</evidence>
<dbReference type="InterPro" id="IPR001232">
    <property type="entry name" value="SKP1-like"/>
</dbReference>
<accession>A0A9Q1KRV0</accession>
<proteinExistence type="inferred from homology"/>
<feature type="domain" description="SKP1 component POZ" evidence="5">
    <location>
        <begin position="19"/>
        <end position="72"/>
    </location>
</feature>
<dbReference type="SUPFAM" id="SSF54695">
    <property type="entry name" value="POZ domain"/>
    <property type="match status" value="1"/>
</dbReference>
<feature type="compositionally biased region" description="Basic and acidic residues" evidence="4">
    <location>
        <begin position="139"/>
        <end position="156"/>
    </location>
</feature>
<reference evidence="6" key="1">
    <citation type="submission" date="2022-04" db="EMBL/GenBank/DDBJ databases">
        <title>Carnegiea gigantea Genome sequencing and assembly v2.</title>
        <authorList>
            <person name="Copetti D."/>
            <person name="Sanderson M.J."/>
            <person name="Burquez A."/>
            <person name="Wojciechowski M.F."/>
        </authorList>
    </citation>
    <scope>NUCLEOTIDE SEQUENCE</scope>
    <source>
        <strain evidence="6">SGP5-SGP5p</strain>
        <tissue evidence="6">Aerial part</tissue>
    </source>
</reference>
<dbReference type="OrthoDB" id="2342932at2759"/>
<protein>
    <recommendedName>
        <fullName evidence="5">SKP1 component POZ domain-containing protein</fullName>
    </recommendedName>
</protein>
<dbReference type="GO" id="GO:0009867">
    <property type="term" value="P:jasmonic acid mediated signaling pathway"/>
    <property type="evidence" value="ECO:0007669"/>
    <property type="project" value="UniProtKB-ARBA"/>
</dbReference>
<dbReference type="SMART" id="SM00512">
    <property type="entry name" value="Skp1"/>
    <property type="match status" value="1"/>
</dbReference>
<evidence type="ECO:0000313" key="6">
    <source>
        <dbReference type="EMBL" id="KAJ8448685.1"/>
    </source>
</evidence>
<gene>
    <name evidence="6" type="ORF">Cgig2_010572</name>
</gene>
<comment type="caution">
    <text evidence="6">The sequence shown here is derived from an EMBL/GenBank/DDBJ whole genome shotgun (WGS) entry which is preliminary data.</text>
</comment>
<evidence type="ECO:0000256" key="3">
    <source>
        <dbReference type="ARBA" id="ARBA00022786"/>
    </source>
</evidence>
<dbReference type="Proteomes" id="UP001153076">
    <property type="component" value="Unassembled WGS sequence"/>
</dbReference>
<feature type="region of interest" description="Disordered" evidence="4">
    <location>
        <begin position="129"/>
        <end position="176"/>
    </location>
</feature>
<evidence type="ECO:0000256" key="1">
    <source>
        <dbReference type="ARBA" id="ARBA00004906"/>
    </source>
</evidence>
<evidence type="ECO:0000256" key="4">
    <source>
        <dbReference type="SAM" id="MobiDB-lite"/>
    </source>
</evidence>